<name>A0A160V9F0_9ZZZZ</name>
<evidence type="ECO:0000256" key="2">
    <source>
        <dbReference type="ARBA" id="ARBA00023444"/>
    </source>
</evidence>
<evidence type="ECO:0000256" key="6">
    <source>
        <dbReference type="SAM" id="MobiDB-lite"/>
    </source>
</evidence>
<dbReference type="GO" id="GO:0016829">
    <property type="term" value="F:lyase activity"/>
    <property type="evidence" value="ECO:0007669"/>
    <property type="project" value="UniProtKB-KW"/>
</dbReference>
<evidence type="ECO:0000256" key="5">
    <source>
        <dbReference type="ARBA" id="ARBA00048470"/>
    </source>
</evidence>
<feature type="domain" description="Siroheme decarboxylase AsnC-like ligand binding" evidence="7">
    <location>
        <begin position="61"/>
        <end position="142"/>
    </location>
</feature>
<dbReference type="Pfam" id="PF22451">
    <property type="entry name" value="NirdL-like_HTH"/>
    <property type="match status" value="2"/>
</dbReference>
<dbReference type="Gene3D" id="3.30.70.3460">
    <property type="match status" value="2"/>
</dbReference>
<feature type="domain" description="Siroheme decarboxylase AsnC-like ligand binding" evidence="7">
    <location>
        <begin position="249"/>
        <end position="334"/>
    </location>
</feature>
<keyword evidence="1" id="KW-0456">Lyase</keyword>
<dbReference type="AlphaFoldDB" id="A0A160V9F0"/>
<organism evidence="9">
    <name type="scientific">hydrothermal vent metagenome</name>
    <dbReference type="NCBI Taxonomy" id="652676"/>
    <lineage>
        <taxon>unclassified sequences</taxon>
        <taxon>metagenomes</taxon>
        <taxon>ecological metagenomes</taxon>
    </lineage>
</organism>
<dbReference type="InterPro" id="IPR040523">
    <property type="entry name" value="AsnC_trans_reg2"/>
</dbReference>
<feature type="region of interest" description="Disordered" evidence="6">
    <location>
        <begin position="158"/>
        <end position="185"/>
    </location>
</feature>
<comment type="similarity">
    <text evidence="3">Belongs to the Ahb/Nir family.</text>
</comment>
<accession>A0A160V9F0</accession>
<feature type="compositionally biased region" description="Polar residues" evidence="6">
    <location>
        <begin position="158"/>
        <end position="168"/>
    </location>
</feature>
<protein>
    <recommendedName>
        <fullName evidence="4">siroheme decarboxylase</fullName>
        <ecNumber evidence="4">4.1.1.111</ecNumber>
    </recommendedName>
</protein>
<dbReference type="EMBL" id="FAXA01000287">
    <property type="protein sequence ID" value="CUV02686.1"/>
    <property type="molecule type" value="Genomic_DNA"/>
</dbReference>
<dbReference type="InterPro" id="IPR050684">
    <property type="entry name" value="HTH-Siroheme_Decarb"/>
</dbReference>
<evidence type="ECO:0000256" key="3">
    <source>
        <dbReference type="ARBA" id="ARBA00023457"/>
    </source>
</evidence>
<comment type="pathway">
    <text evidence="2">Porphyrin-containing compound metabolism.</text>
</comment>
<feature type="domain" description="Siroheme decarboxylase NirL-like HTH" evidence="8">
    <location>
        <begin position="5"/>
        <end position="51"/>
    </location>
</feature>
<dbReference type="EC" id="4.1.1.111" evidence="4"/>
<dbReference type="InterPro" id="IPR053953">
    <property type="entry name" value="NirdL-like_HTH"/>
</dbReference>
<dbReference type="Pfam" id="PF17805">
    <property type="entry name" value="AsnC_trans_reg2"/>
    <property type="match status" value="2"/>
</dbReference>
<reference evidence="9" key="1">
    <citation type="submission" date="2015-10" db="EMBL/GenBank/DDBJ databases">
        <authorList>
            <person name="Gilbert D.G."/>
        </authorList>
    </citation>
    <scope>NUCLEOTIDE SEQUENCE</scope>
</reference>
<evidence type="ECO:0000259" key="7">
    <source>
        <dbReference type="Pfam" id="PF17805"/>
    </source>
</evidence>
<evidence type="ECO:0000256" key="4">
    <source>
        <dbReference type="ARBA" id="ARBA00023471"/>
    </source>
</evidence>
<dbReference type="PANTHER" id="PTHR43413:SF1">
    <property type="entry name" value="SIROHEME DECARBOXYLASE NIRL SUBUNIT"/>
    <property type="match status" value="1"/>
</dbReference>
<evidence type="ECO:0000256" key="1">
    <source>
        <dbReference type="ARBA" id="ARBA00023239"/>
    </source>
</evidence>
<comment type="catalytic activity">
    <reaction evidence="5">
        <text>siroheme + 2 H(+) = 12,18-didecarboxysiroheme + 2 CO2</text>
        <dbReference type="Rhea" id="RHEA:19093"/>
        <dbReference type="ChEBI" id="CHEBI:15378"/>
        <dbReference type="ChEBI" id="CHEBI:16526"/>
        <dbReference type="ChEBI" id="CHEBI:60052"/>
        <dbReference type="ChEBI" id="CHEBI:140497"/>
        <dbReference type="EC" id="4.1.1.111"/>
    </reaction>
</comment>
<evidence type="ECO:0000313" key="9">
    <source>
        <dbReference type="EMBL" id="CUV02686.1"/>
    </source>
</evidence>
<evidence type="ECO:0000259" key="8">
    <source>
        <dbReference type="Pfam" id="PF22451"/>
    </source>
</evidence>
<dbReference type="PANTHER" id="PTHR43413">
    <property type="entry name" value="TRANSCRIPTIONAL REGULATOR, ASNC FAMILY"/>
    <property type="match status" value="1"/>
</dbReference>
<dbReference type="InterPro" id="IPR036388">
    <property type="entry name" value="WH-like_DNA-bd_sf"/>
</dbReference>
<sequence length="360" mass="41313">MDITDRELLNKIQTPFPMVDQPYQQLGEEIGISEQEVIDRLTVLKKSNVLRQISAIFDTRRLGFKTTLVAMAYEPDQLHKAAMEINKHPGVSHNYAREGSYYNLWFTLAVPPEHDLEATADYMARKTGALEQRIMPTKRFFKIGVNFDMVNKKGSSFNFSPDNVQNQKPGGESAESKEAADSWNKAVPVTETEKDAIRGMQEDLELIPRPYDQIAKDLGMSTDELFALAKDFQDRRIMRRYSAVLHHRKSGFKANAMIVWKVPEERSEEVGLTMAAHDAVTHCYERPTFPDWPYTHFTMVHATTPEGCEEINNEIAEATGISERLVLYSTREYKKTRVRYFVPDYDEYLDIEKPDAVITA</sequence>
<feature type="domain" description="Siroheme decarboxylase NirL-like HTH" evidence="8">
    <location>
        <begin position="193"/>
        <end position="239"/>
    </location>
</feature>
<dbReference type="Gene3D" id="1.10.10.10">
    <property type="entry name" value="Winged helix-like DNA-binding domain superfamily/Winged helix DNA-binding domain"/>
    <property type="match status" value="1"/>
</dbReference>
<proteinExistence type="inferred from homology"/>
<gene>
    <name evidence="9" type="ORF">MGWOODY_Clf2640</name>
</gene>